<dbReference type="InterPro" id="IPR017871">
    <property type="entry name" value="ABC_transporter-like_CS"/>
</dbReference>
<evidence type="ECO:0008006" key="14">
    <source>
        <dbReference type="Google" id="ProtNLM"/>
    </source>
</evidence>
<evidence type="ECO:0000259" key="11">
    <source>
        <dbReference type="PROSITE" id="PS50929"/>
    </source>
</evidence>
<dbReference type="PANTHER" id="PTHR24223:SF448">
    <property type="entry name" value="FI20146P1-RELATED"/>
    <property type="match status" value="1"/>
</dbReference>
<dbReference type="InterPro" id="IPR003593">
    <property type="entry name" value="AAA+_ATPase"/>
</dbReference>
<evidence type="ECO:0000256" key="6">
    <source>
        <dbReference type="ARBA" id="ARBA00022840"/>
    </source>
</evidence>
<feature type="domain" description="ABC transporter" evidence="10">
    <location>
        <begin position="999"/>
        <end position="1232"/>
    </location>
</feature>
<dbReference type="InterPro" id="IPR044726">
    <property type="entry name" value="ABCC_6TM_D2"/>
</dbReference>
<feature type="transmembrane region" description="Helical" evidence="9">
    <location>
        <begin position="906"/>
        <end position="928"/>
    </location>
</feature>
<proteinExistence type="predicted"/>
<evidence type="ECO:0000313" key="13">
    <source>
        <dbReference type="Proteomes" id="UP001168821"/>
    </source>
</evidence>
<comment type="caution">
    <text evidence="12">The sequence shown here is derived from an EMBL/GenBank/DDBJ whole genome shotgun (WGS) entry which is preliminary data.</text>
</comment>
<evidence type="ECO:0000256" key="7">
    <source>
        <dbReference type="ARBA" id="ARBA00022989"/>
    </source>
</evidence>
<keyword evidence="2" id="KW-0813">Transport</keyword>
<dbReference type="CDD" id="cd03244">
    <property type="entry name" value="ABCC_MRP_domain2"/>
    <property type="match status" value="1"/>
</dbReference>
<evidence type="ECO:0000256" key="8">
    <source>
        <dbReference type="ARBA" id="ARBA00023136"/>
    </source>
</evidence>
<dbReference type="InterPro" id="IPR011527">
    <property type="entry name" value="ABC1_TM_dom"/>
</dbReference>
<gene>
    <name evidence="12" type="ORF">Zmor_018655</name>
</gene>
<dbReference type="FunFam" id="3.40.50.300:FF:000163">
    <property type="entry name" value="Multidrug resistance-associated protein member 4"/>
    <property type="match status" value="1"/>
</dbReference>
<keyword evidence="7 9" id="KW-1133">Transmembrane helix</keyword>
<dbReference type="EMBL" id="JALNTZ010000005">
    <property type="protein sequence ID" value="KAJ3652717.1"/>
    <property type="molecule type" value="Genomic_DNA"/>
</dbReference>
<evidence type="ECO:0000313" key="12">
    <source>
        <dbReference type="EMBL" id="KAJ3652717.1"/>
    </source>
</evidence>
<dbReference type="Gene3D" id="3.40.50.300">
    <property type="entry name" value="P-loop containing nucleotide triphosphate hydrolases"/>
    <property type="match status" value="2"/>
</dbReference>
<accession>A0AA38MDN9</accession>
<dbReference type="InterPro" id="IPR044746">
    <property type="entry name" value="ABCC_6TM_D1"/>
</dbReference>
<dbReference type="CDD" id="cd18580">
    <property type="entry name" value="ABC_6TM_ABCC_D2"/>
    <property type="match status" value="1"/>
</dbReference>
<dbReference type="InterPro" id="IPR003439">
    <property type="entry name" value="ABC_transporter-like_ATP-bd"/>
</dbReference>
<keyword evidence="5" id="KW-0547">Nucleotide-binding</keyword>
<evidence type="ECO:0000256" key="2">
    <source>
        <dbReference type="ARBA" id="ARBA00022448"/>
    </source>
</evidence>
<feature type="domain" description="ABC transporter" evidence="10">
    <location>
        <begin position="412"/>
        <end position="634"/>
    </location>
</feature>
<keyword evidence="8 9" id="KW-0472">Membrane</keyword>
<evidence type="ECO:0000256" key="1">
    <source>
        <dbReference type="ARBA" id="ARBA00004141"/>
    </source>
</evidence>
<dbReference type="PANTHER" id="PTHR24223">
    <property type="entry name" value="ATP-BINDING CASSETTE SUB-FAMILY C"/>
    <property type="match status" value="1"/>
</dbReference>
<reference evidence="12" key="1">
    <citation type="journal article" date="2023" name="G3 (Bethesda)">
        <title>Whole genome assemblies of Zophobas morio and Tenebrio molitor.</title>
        <authorList>
            <person name="Kaur S."/>
            <person name="Stinson S.A."/>
            <person name="diCenzo G.C."/>
        </authorList>
    </citation>
    <scope>NUCLEOTIDE SEQUENCE</scope>
    <source>
        <strain evidence="12">QUZm001</strain>
    </source>
</reference>
<keyword evidence="3 9" id="KW-0812">Transmembrane</keyword>
<feature type="transmembrane region" description="Helical" evidence="9">
    <location>
        <begin position="217"/>
        <end position="234"/>
    </location>
</feature>
<dbReference type="PROSITE" id="PS50929">
    <property type="entry name" value="ABC_TM1F"/>
    <property type="match status" value="2"/>
</dbReference>
<feature type="transmembrane region" description="Helical" evidence="9">
    <location>
        <begin position="673"/>
        <end position="700"/>
    </location>
</feature>
<dbReference type="SMART" id="SM00382">
    <property type="entry name" value="AAA"/>
    <property type="match status" value="2"/>
</dbReference>
<protein>
    <recommendedName>
        <fullName evidence="14">Multidrug resistance-associated protein lethal(2)03659</fullName>
    </recommendedName>
</protein>
<dbReference type="FunFam" id="3.40.50.300:FF:000973">
    <property type="entry name" value="Multidrug resistance-associated protein 4"/>
    <property type="match status" value="1"/>
</dbReference>
<dbReference type="GO" id="GO:0016887">
    <property type="term" value="F:ATP hydrolysis activity"/>
    <property type="evidence" value="ECO:0007669"/>
    <property type="project" value="InterPro"/>
</dbReference>
<dbReference type="AlphaFoldDB" id="A0AA38MDN9"/>
<dbReference type="PROSITE" id="PS00211">
    <property type="entry name" value="ABC_TRANSPORTER_1"/>
    <property type="match status" value="1"/>
</dbReference>
<evidence type="ECO:0000256" key="5">
    <source>
        <dbReference type="ARBA" id="ARBA00022741"/>
    </source>
</evidence>
<dbReference type="GO" id="GO:0016020">
    <property type="term" value="C:membrane"/>
    <property type="evidence" value="ECO:0007669"/>
    <property type="project" value="UniProtKB-SubCell"/>
</dbReference>
<feature type="domain" description="ABC transmembrane type-1" evidence="11">
    <location>
        <begin position="679"/>
        <end position="963"/>
    </location>
</feature>
<dbReference type="GO" id="GO:0140359">
    <property type="term" value="F:ABC-type transporter activity"/>
    <property type="evidence" value="ECO:0007669"/>
    <property type="project" value="InterPro"/>
</dbReference>
<sequence>MDSLRTEKIIINNTSKNVHPREEANFLSHFLFCWQLKTLLKCRKNGVTDDNFTTPTRDHETQHLGDRMEAIWNKEKNSKKRPSFTRALAQFLGIKYVLFGLLFSVADTLSMLLQSLYLCKLLEYFTENKKPTGKEAFIYGVAVVLSILLRVLTYQFHYLETFSTGLKVRTSCCSLIYRKMVTSKFATALKHTLPHILNLFSTDLDKFEMIFCYFHRMWSGILKIIVGTLLFLSVSGYQGVVGMGIIVIFALSQYLFFTKAAARRQKVTRERGNRIHIMNDIIFRMREIKSFAWETPFAELINKIRRCELRHIRKLNHIWNENTTIAEYLHKISIYVFILLLTTTGTPLNPQLIFMSVNIYNLLNISVQHSVFAVNLMSDLKVCITCIETLLLSGQESTANTQKIEGIPCCKIYAHNLTARWNPSQKAAIKDINFILGCGQLVAVTGDTGSGKSSLLQTILQELRIVDGILSHDGLISYASQHPWVFSATIQENIIFNESFNQNKYLNVLKICALEYDISLFSHGDKTLVGERGAMLSGGQKARINLARAIYKDADIYLLDNPLAAMDVSVAQQIFTQCVLQYLKTKSVVLITHNLKFLNYCDKVYVLEDGKIKFSGKYETLQETTNNVEENRNKTVTKLSGKSCKTQIETKEHRGSDKINTFTTYLFSNENKFLIYLQFFLFILTQVFINGSDAFLSFWITLKQNPTSFSITLKEYFSDVKCLYFYSGFILIMVFLFHMGSLNFVECCNKCSVKLHNTLFNKILYGTMKFFDNHPSGRIINRISSDISAIDETIPKNIYQIARQVCSVLGIYVVVNAVNYYMILPTLILLVIFYYYVQAFRPVLNKLKRIAATRKSPIYTHMVATIDGLTTIKVSNAQKHCLSKFERHQDSYNSIRYLYHALHASYAFWTDFTCMSYVAVVIFFLIIFKKNDMVGNVGLSITQSLLLTSSIQCLIKIYGEFNTQMTSVERVAEYDDLTVEDINKNEINPLATWPTEGKILFQSVFMRYSPEKPFILKNVDVEFQAGEKIGIVGRTGAGKSSLINALFHLYEFEGTILIDNVDIKMVPLGTLRSRIATVPQDPVLFSGTIRENLDPFKEFTDCQLWSVLEEVNLKHIVSNLPSGLSSSLSEAGVNFSTGQKQLMCLVRAILKKSTIIVLDEATAFLDLDTDKLIQATIQKRFHKATVLRIAHRLDSVMHSDKILVLDDGCAVEFGTPNELLQNVNGYFYKYVNEYDNSSLNIQN</sequence>
<name>A0AA38MDN9_9CUCU</name>
<dbReference type="CDD" id="cd03250">
    <property type="entry name" value="ABCC_MRP_domain1"/>
    <property type="match status" value="1"/>
</dbReference>
<dbReference type="Pfam" id="PF00664">
    <property type="entry name" value="ABC_membrane"/>
    <property type="match status" value="2"/>
</dbReference>
<evidence type="ECO:0000256" key="4">
    <source>
        <dbReference type="ARBA" id="ARBA00022737"/>
    </source>
</evidence>
<keyword evidence="4" id="KW-0677">Repeat</keyword>
<dbReference type="InterPro" id="IPR050173">
    <property type="entry name" value="ABC_transporter_C-like"/>
</dbReference>
<dbReference type="SUPFAM" id="SSF90123">
    <property type="entry name" value="ABC transporter transmembrane region"/>
    <property type="match status" value="2"/>
</dbReference>
<keyword evidence="6" id="KW-0067">ATP-binding</keyword>
<feature type="transmembrane region" description="Helical" evidence="9">
    <location>
        <begin position="723"/>
        <end position="745"/>
    </location>
</feature>
<dbReference type="PROSITE" id="PS50893">
    <property type="entry name" value="ABC_TRANSPORTER_2"/>
    <property type="match status" value="2"/>
</dbReference>
<evidence type="ECO:0000256" key="3">
    <source>
        <dbReference type="ARBA" id="ARBA00022692"/>
    </source>
</evidence>
<organism evidence="12 13">
    <name type="scientific">Zophobas morio</name>
    <dbReference type="NCBI Taxonomy" id="2755281"/>
    <lineage>
        <taxon>Eukaryota</taxon>
        <taxon>Metazoa</taxon>
        <taxon>Ecdysozoa</taxon>
        <taxon>Arthropoda</taxon>
        <taxon>Hexapoda</taxon>
        <taxon>Insecta</taxon>
        <taxon>Pterygota</taxon>
        <taxon>Neoptera</taxon>
        <taxon>Endopterygota</taxon>
        <taxon>Coleoptera</taxon>
        <taxon>Polyphaga</taxon>
        <taxon>Cucujiformia</taxon>
        <taxon>Tenebrionidae</taxon>
        <taxon>Zophobas</taxon>
    </lineage>
</organism>
<dbReference type="CDD" id="cd18579">
    <property type="entry name" value="ABC_6TM_ABCC_D1"/>
    <property type="match status" value="1"/>
</dbReference>
<comment type="subcellular location">
    <subcellularLocation>
        <location evidence="1">Membrane</location>
        <topology evidence="1">Multi-pass membrane protein</topology>
    </subcellularLocation>
</comment>
<keyword evidence="13" id="KW-1185">Reference proteome</keyword>
<dbReference type="Pfam" id="PF00005">
    <property type="entry name" value="ABC_tran"/>
    <property type="match status" value="2"/>
</dbReference>
<evidence type="ECO:0000256" key="9">
    <source>
        <dbReference type="SAM" id="Phobius"/>
    </source>
</evidence>
<feature type="transmembrane region" description="Helical" evidence="9">
    <location>
        <begin position="240"/>
        <end position="257"/>
    </location>
</feature>
<feature type="transmembrane region" description="Helical" evidence="9">
    <location>
        <begin position="809"/>
        <end position="837"/>
    </location>
</feature>
<feature type="domain" description="ABC transmembrane type-1" evidence="11">
    <location>
        <begin position="98"/>
        <end position="379"/>
    </location>
</feature>
<dbReference type="InterPro" id="IPR036640">
    <property type="entry name" value="ABC1_TM_sf"/>
</dbReference>
<dbReference type="Proteomes" id="UP001168821">
    <property type="component" value="Unassembled WGS sequence"/>
</dbReference>
<dbReference type="Gene3D" id="1.20.1560.10">
    <property type="entry name" value="ABC transporter type 1, transmembrane domain"/>
    <property type="match status" value="2"/>
</dbReference>
<dbReference type="GO" id="GO:0005524">
    <property type="term" value="F:ATP binding"/>
    <property type="evidence" value="ECO:0007669"/>
    <property type="project" value="UniProtKB-KW"/>
</dbReference>
<evidence type="ECO:0000259" key="10">
    <source>
        <dbReference type="PROSITE" id="PS50893"/>
    </source>
</evidence>
<dbReference type="SUPFAM" id="SSF52540">
    <property type="entry name" value="P-loop containing nucleoside triphosphate hydrolases"/>
    <property type="match status" value="2"/>
</dbReference>
<feature type="transmembrane region" description="Helical" evidence="9">
    <location>
        <begin position="137"/>
        <end position="159"/>
    </location>
</feature>
<dbReference type="InterPro" id="IPR027417">
    <property type="entry name" value="P-loop_NTPase"/>
</dbReference>